<accession>A0AAV1HSQ3</accession>
<dbReference type="SUPFAM" id="SSF51419">
    <property type="entry name" value="PLP-binding barrel"/>
    <property type="match status" value="1"/>
</dbReference>
<evidence type="ECO:0000313" key="24">
    <source>
        <dbReference type="Proteomes" id="UP001314263"/>
    </source>
</evidence>
<reference evidence="23 24" key="1">
    <citation type="submission" date="2023-10" db="EMBL/GenBank/DDBJ databases">
        <authorList>
            <person name="Maclean D."/>
            <person name="Macfadyen A."/>
        </authorList>
    </citation>
    <scope>NUCLEOTIDE SEQUENCE [LARGE SCALE GENOMIC DNA]</scope>
</reference>
<feature type="domain" description="Orn/DAP/Arg decarboxylase 2 N-terminal" evidence="22">
    <location>
        <begin position="471"/>
        <end position="702"/>
    </location>
</feature>
<dbReference type="InterPro" id="IPR001985">
    <property type="entry name" value="S-AdoMet_decarboxylase_euk"/>
</dbReference>
<evidence type="ECO:0000256" key="11">
    <source>
        <dbReference type="ARBA" id="ARBA00023145"/>
    </source>
</evidence>
<sequence length="835" mass="88114">MAGDSEMQLPCPLFEGSEKRIEVGFAFGAGTPVDGLRSLSRDQLDGLMSQAACCIVSHRAEQDFDAYVLSESSLFVYPERLMLKTCGTTQLLAAVPLLLKLAQGLGMHACCTKYSRASFLFPEKQPAPYHAFSEEVAFLETQFGQLNGSAYVMGDALHGLQWHIYAAGGPERQTRCSRQAQASIEVCMTHLCPNKAAQFCRGANFVSAQQTTVSSGIADLLPGSDIDEFVFEPCGYSMNGLQGEAFSTVHITPEEACCYASVELTGCPDVDPAAFLAKVADIFRPGRMTVCLTSAAASSAHLSMPAPKGYTALGSSVQRLPGGATAVVHSLQLPKLGSVLTNEPDLAGQAMSEDARTDDDAMSSATALGLSGDIAPHVGYASSHSSESGLKGRPGSPDSPLLWAELQGVSGVKPPELQDAVCSKAMALCSIVTRHGAVPVPDGKPATIDAFLTRLIRQHGLEDPVCVVDLGAVARLFRDWMAAMPRVVPFYAVKANNDEGILAMLAALGAGFDCASDAELDMVLRLGVSPDRIVFANACKRPRDIRAAASKQVALTTFDTPSELAKLARWHPSARALLRIRADDPAARCQLGNKYGADPDDARALLKAAKEFGVAVRGVSFHVGSGATDPEAFREAIQLARTAFDAGTELGFQMDLLDIGGGFCSAAGFAGGVTAAVNSALAEHFPASLGAQIIAEPGRYFAETAATLACMVFGVRDGAPADAAPTRDYWITDGLYGSMNSLLYDHATVAPRPLRIASAAPDQAPRAESAPLTRGSIFGPSCDGLDTVLTDYPLPRLQSGDWLVFAEHGAYTFCGACAFNGMDPTPSIFYIFSET</sequence>
<dbReference type="InterPro" id="IPR002433">
    <property type="entry name" value="Orn_de-COase"/>
</dbReference>
<evidence type="ECO:0000259" key="21">
    <source>
        <dbReference type="Pfam" id="PF00278"/>
    </source>
</evidence>
<evidence type="ECO:0000256" key="16">
    <source>
        <dbReference type="ARBA" id="ARBA00046672"/>
    </source>
</evidence>
<evidence type="ECO:0000256" key="9">
    <source>
        <dbReference type="ARBA" id="ARBA00023066"/>
    </source>
</evidence>
<dbReference type="NCBIfam" id="TIGR00535">
    <property type="entry name" value="SAM_DCase"/>
    <property type="match status" value="1"/>
</dbReference>
<dbReference type="InterPro" id="IPR022653">
    <property type="entry name" value="De-COase2_pyr-phos_BS"/>
</dbReference>
<evidence type="ECO:0000256" key="1">
    <source>
        <dbReference type="ARBA" id="ARBA00001928"/>
    </source>
</evidence>
<evidence type="ECO:0008006" key="25">
    <source>
        <dbReference type="Google" id="ProtNLM"/>
    </source>
</evidence>
<keyword evidence="10" id="KW-0620">Polyamine biosynthesis</keyword>
<comment type="catalytic activity">
    <reaction evidence="18">
        <text>L-ornithine + H(+) = putrescine + CO2</text>
        <dbReference type="Rhea" id="RHEA:22964"/>
        <dbReference type="ChEBI" id="CHEBI:15378"/>
        <dbReference type="ChEBI" id="CHEBI:16526"/>
        <dbReference type="ChEBI" id="CHEBI:46911"/>
        <dbReference type="ChEBI" id="CHEBI:326268"/>
        <dbReference type="EC" id="4.1.1.17"/>
    </reaction>
</comment>
<keyword evidence="9" id="KW-0745">Spermidine biosynthesis</keyword>
<keyword evidence="13" id="KW-0704">Schiff base</keyword>
<dbReference type="Gene3D" id="3.30.360.50">
    <property type="entry name" value="S-adenosylmethionine decarboxylase"/>
    <property type="match status" value="1"/>
</dbReference>
<dbReference type="AlphaFoldDB" id="A0AAV1HSQ3"/>
<dbReference type="PRINTS" id="PR01179">
    <property type="entry name" value="ODADCRBXLASE"/>
</dbReference>
<feature type="modified residue" description="N6-(pyridoxal phosphate)lysine" evidence="19">
    <location>
        <position position="494"/>
    </location>
</feature>
<gene>
    <name evidence="23" type="ORF">CVIRNUC_000076</name>
</gene>
<dbReference type="Gene3D" id="3.60.90.10">
    <property type="entry name" value="S-adenosylmethionine decarboxylase"/>
    <property type="match status" value="1"/>
</dbReference>
<evidence type="ECO:0000256" key="7">
    <source>
        <dbReference type="ARBA" id="ARBA00022793"/>
    </source>
</evidence>
<dbReference type="GO" id="GO:0004586">
    <property type="term" value="F:ornithine decarboxylase activity"/>
    <property type="evidence" value="ECO:0007669"/>
    <property type="project" value="UniProtKB-EC"/>
</dbReference>
<dbReference type="InterPro" id="IPR016067">
    <property type="entry name" value="S-AdoMet_deCO2ase_core"/>
</dbReference>
<evidence type="ECO:0000256" key="4">
    <source>
        <dbReference type="ARBA" id="ARBA00008466"/>
    </source>
</evidence>
<evidence type="ECO:0000256" key="15">
    <source>
        <dbReference type="ARBA" id="ARBA00034115"/>
    </source>
</evidence>
<dbReference type="PROSITE" id="PS00878">
    <property type="entry name" value="ODR_DC_2_1"/>
    <property type="match status" value="1"/>
</dbReference>
<evidence type="ECO:0000256" key="8">
    <source>
        <dbReference type="ARBA" id="ARBA00022898"/>
    </source>
</evidence>
<dbReference type="PROSITE" id="PS01336">
    <property type="entry name" value="ADOMETDC"/>
    <property type="match status" value="1"/>
</dbReference>
<dbReference type="FunFam" id="3.20.20.10:FF:000005">
    <property type="entry name" value="Ornithine decarboxylase"/>
    <property type="match status" value="1"/>
</dbReference>
<comment type="subunit">
    <text evidence="16">Homodimer. Only the dimer is catalytically active, as the active sites are constructed of residues from both monomers.</text>
</comment>
<dbReference type="InterPro" id="IPR048283">
    <property type="entry name" value="AdoMetDC-like"/>
</dbReference>
<dbReference type="InterPro" id="IPR022644">
    <property type="entry name" value="De-COase2_N"/>
</dbReference>
<keyword evidence="24" id="KW-1185">Reference proteome</keyword>
<dbReference type="Pfam" id="PF01536">
    <property type="entry name" value="SAM_decarbox"/>
    <property type="match status" value="1"/>
</dbReference>
<dbReference type="InterPro" id="IPR009006">
    <property type="entry name" value="Ala_racemase/Decarboxylase_C"/>
</dbReference>
<dbReference type="Pfam" id="PF00278">
    <property type="entry name" value="Orn_DAP_Arg_deC"/>
    <property type="match status" value="1"/>
</dbReference>
<evidence type="ECO:0000256" key="3">
    <source>
        <dbReference type="ARBA" id="ARBA00004911"/>
    </source>
</evidence>
<evidence type="ECO:0000256" key="17">
    <source>
        <dbReference type="ARBA" id="ARBA00048112"/>
    </source>
</evidence>
<comment type="catalytic activity">
    <reaction evidence="17">
        <text>S-adenosyl-L-methionine + H(+) = S-adenosyl 3-(methylsulfanyl)propylamine + CO2</text>
        <dbReference type="Rhea" id="RHEA:15981"/>
        <dbReference type="ChEBI" id="CHEBI:15378"/>
        <dbReference type="ChEBI" id="CHEBI:16526"/>
        <dbReference type="ChEBI" id="CHEBI:57443"/>
        <dbReference type="ChEBI" id="CHEBI:59789"/>
        <dbReference type="EC" id="4.1.1.50"/>
    </reaction>
</comment>
<dbReference type="Pfam" id="PF02784">
    <property type="entry name" value="Orn_Arg_deC_N"/>
    <property type="match status" value="1"/>
</dbReference>
<comment type="caution">
    <text evidence="23">The sequence shown here is derived from an EMBL/GenBank/DDBJ whole genome shotgun (WGS) entry which is preliminary data.</text>
</comment>
<dbReference type="PANTHER" id="PTHR11482">
    <property type="entry name" value="ARGININE/DIAMINOPIMELATE/ORNITHINE DECARBOXYLASE"/>
    <property type="match status" value="1"/>
</dbReference>
<dbReference type="GO" id="GO:0004014">
    <property type="term" value="F:adenosylmethionine decarboxylase activity"/>
    <property type="evidence" value="ECO:0007669"/>
    <property type="project" value="UniProtKB-EC"/>
</dbReference>
<dbReference type="InterPro" id="IPR000183">
    <property type="entry name" value="Orn/DAP/Arg_de-COase"/>
</dbReference>
<name>A0AAV1HSQ3_9CHLO</name>
<comment type="similarity">
    <text evidence="5 20">Belongs to the Orn/Lys/Arg decarboxylase class-II family.</text>
</comment>
<keyword evidence="7" id="KW-0210">Decarboxylase</keyword>
<keyword evidence="14" id="KW-0670">Pyruvate</keyword>
<dbReference type="InterPro" id="IPR022643">
    <property type="entry name" value="De-COase2_C"/>
</dbReference>
<dbReference type="Gene3D" id="3.20.20.10">
    <property type="entry name" value="Alanine racemase"/>
    <property type="match status" value="1"/>
</dbReference>
<dbReference type="PRINTS" id="PR01182">
    <property type="entry name" value="ORNDCRBXLASE"/>
</dbReference>
<evidence type="ECO:0000259" key="22">
    <source>
        <dbReference type="Pfam" id="PF02784"/>
    </source>
</evidence>
<evidence type="ECO:0000256" key="10">
    <source>
        <dbReference type="ARBA" id="ARBA00023115"/>
    </source>
</evidence>
<comment type="cofactor">
    <cofactor evidence="1">
        <name>pyruvate</name>
        <dbReference type="ChEBI" id="CHEBI:15361"/>
    </cofactor>
</comment>
<dbReference type="InterPro" id="IPR029066">
    <property type="entry name" value="PLP-binding_barrel"/>
</dbReference>
<keyword evidence="8 19" id="KW-0663">Pyridoxal phosphate</keyword>
<dbReference type="Gene3D" id="2.40.37.10">
    <property type="entry name" value="Lyase, Ornithine Decarboxylase, Chain A, domain 1"/>
    <property type="match status" value="1"/>
</dbReference>
<evidence type="ECO:0000256" key="13">
    <source>
        <dbReference type="ARBA" id="ARBA00023270"/>
    </source>
</evidence>
<evidence type="ECO:0000256" key="12">
    <source>
        <dbReference type="ARBA" id="ARBA00023239"/>
    </source>
</evidence>
<dbReference type="SUPFAM" id="SSF50621">
    <property type="entry name" value="Alanine racemase C-terminal domain-like"/>
    <property type="match status" value="1"/>
</dbReference>
<organism evidence="23 24">
    <name type="scientific">Coccomyxa viridis</name>
    <dbReference type="NCBI Taxonomy" id="1274662"/>
    <lineage>
        <taxon>Eukaryota</taxon>
        <taxon>Viridiplantae</taxon>
        <taxon>Chlorophyta</taxon>
        <taxon>core chlorophytes</taxon>
        <taxon>Trebouxiophyceae</taxon>
        <taxon>Trebouxiophyceae incertae sedis</taxon>
        <taxon>Coccomyxaceae</taxon>
        <taxon>Coccomyxa</taxon>
    </lineage>
</organism>
<dbReference type="PANTHER" id="PTHR11482:SF6">
    <property type="entry name" value="ORNITHINE DECARBOXYLASE 1-RELATED"/>
    <property type="match status" value="1"/>
</dbReference>
<keyword evidence="12" id="KW-0456">Lyase</keyword>
<evidence type="ECO:0000256" key="14">
    <source>
        <dbReference type="ARBA" id="ARBA00023317"/>
    </source>
</evidence>
<dbReference type="SUPFAM" id="SSF56276">
    <property type="entry name" value="S-adenosylmethionine decarboxylase"/>
    <property type="match status" value="1"/>
</dbReference>
<keyword evidence="6" id="KW-0949">S-adenosyl-L-methionine</keyword>
<dbReference type="GO" id="GO:0008295">
    <property type="term" value="P:spermidine biosynthetic process"/>
    <property type="evidence" value="ECO:0007669"/>
    <property type="project" value="UniProtKB-KW"/>
</dbReference>
<keyword evidence="11" id="KW-0865">Zymogen</keyword>
<dbReference type="GO" id="GO:0033387">
    <property type="term" value="P:putrescine biosynthetic process from arginine, via ornithine"/>
    <property type="evidence" value="ECO:0007669"/>
    <property type="project" value="TreeGrafter"/>
</dbReference>
<feature type="domain" description="Orn/DAP/Arg decarboxylase 2 C-terminal" evidence="21">
    <location>
        <begin position="704"/>
        <end position="809"/>
    </location>
</feature>
<dbReference type="EMBL" id="CAUYUE010000001">
    <property type="protein sequence ID" value="CAK0732033.1"/>
    <property type="molecule type" value="Genomic_DNA"/>
</dbReference>
<evidence type="ECO:0000256" key="20">
    <source>
        <dbReference type="RuleBase" id="RU003737"/>
    </source>
</evidence>
<comment type="similarity">
    <text evidence="4">Belongs to the eukaryotic AdoMetDC family.</text>
</comment>
<dbReference type="Proteomes" id="UP001314263">
    <property type="component" value="Unassembled WGS sequence"/>
</dbReference>
<dbReference type="GO" id="GO:0006597">
    <property type="term" value="P:spermine biosynthetic process"/>
    <property type="evidence" value="ECO:0007669"/>
    <property type="project" value="InterPro"/>
</dbReference>
<evidence type="ECO:0000256" key="5">
    <source>
        <dbReference type="ARBA" id="ARBA00008872"/>
    </source>
</evidence>
<protein>
    <recommendedName>
        <fullName evidence="25">Adenosylmethionine decarboxylase</fullName>
    </recommendedName>
</protein>
<evidence type="ECO:0000256" key="6">
    <source>
        <dbReference type="ARBA" id="ARBA00022691"/>
    </source>
</evidence>
<comment type="cofactor">
    <cofactor evidence="2 19">
        <name>pyridoxal 5'-phosphate</name>
        <dbReference type="ChEBI" id="CHEBI:597326"/>
    </cofactor>
</comment>
<evidence type="ECO:0000256" key="2">
    <source>
        <dbReference type="ARBA" id="ARBA00001933"/>
    </source>
</evidence>
<dbReference type="CDD" id="cd00622">
    <property type="entry name" value="PLPDE_III_ODC"/>
    <property type="match status" value="1"/>
</dbReference>
<evidence type="ECO:0000256" key="18">
    <source>
        <dbReference type="ARBA" id="ARBA00049127"/>
    </source>
</evidence>
<evidence type="ECO:0000313" key="23">
    <source>
        <dbReference type="EMBL" id="CAK0732033.1"/>
    </source>
</evidence>
<proteinExistence type="inferred from homology"/>
<dbReference type="InterPro" id="IPR018166">
    <property type="entry name" value="S-AdoMet_deCO2ase_CS"/>
</dbReference>
<feature type="active site" description="Proton donor" evidence="19">
    <location>
        <position position="782"/>
    </location>
</feature>
<evidence type="ECO:0000256" key="19">
    <source>
        <dbReference type="PIRSR" id="PIRSR600183-50"/>
    </source>
</evidence>
<dbReference type="GO" id="GO:0005737">
    <property type="term" value="C:cytoplasm"/>
    <property type="evidence" value="ECO:0007669"/>
    <property type="project" value="TreeGrafter"/>
</dbReference>
<comment type="pathway">
    <text evidence="3">Amine and polyamine biosynthesis; S-adenosylmethioninamine biosynthesis; S-adenosylmethioninamine from S-adenosyl-L-methionine: step 1/1.</text>
</comment>
<comment type="pathway">
    <text evidence="15">Amine and polyamine biosynthesis; putrescine biosynthesis via L-ornithine pathway; putrescine from L-ornithine: step 1/1.</text>
</comment>